<proteinExistence type="inferred from homology"/>
<dbReference type="InterPro" id="IPR003838">
    <property type="entry name" value="ABC3_permease_C"/>
</dbReference>
<organism evidence="8 9">
    <name type="scientific">Paenibacillus faecis</name>
    <dbReference type="NCBI Taxonomy" id="862114"/>
    <lineage>
        <taxon>Bacteria</taxon>
        <taxon>Bacillati</taxon>
        <taxon>Bacillota</taxon>
        <taxon>Bacilli</taxon>
        <taxon>Bacillales</taxon>
        <taxon>Paenibacillaceae</taxon>
        <taxon>Paenibacillus</taxon>
    </lineage>
</organism>
<dbReference type="InterPro" id="IPR052536">
    <property type="entry name" value="ABC-4_Integral_Memb_Prot"/>
</dbReference>
<protein>
    <submittedName>
        <fullName evidence="8">FtsX-like permease family protein</fullName>
    </submittedName>
</protein>
<evidence type="ECO:0000256" key="5">
    <source>
        <dbReference type="ARBA" id="ARBA00023136"/>
    </source>
</evidence>
<dbReference type="PANTHER" id="PTHR46795:SF1">
    <property type="entry name" value="ABC TRANSPORTER PERMEASE PROTEIN"/>
    <property type="match status" value="1"/>
</dbReference>
<evidence type="ECO:0000256" key="2">
    <source>
        <dbReference type="ARBA" id="ARBA00022475"/>
    </source>
</evidence>
<dbReference type="GO" id="GO:0005886">
    <property type="term" value="C:plasma membrane"/>
    <property type="evidence" value="ECO:0007669"/>
    <property type="project" value="UniProtKB-SubCell"/>
</dbReference>
<evidence type="ECO:0000256" key="6">
    <source>
        <dbReference type="PIRNR" id="PIRNR018968"/>
    </source>
</evidence>
<evidence type="ECO:0000256" key="1">
    <source>
        <dbReference type="ARBA" id="ARBA00004651"/>
    </source>
</evidence>
<keyword evidence="4 6" id="KW-1133">Transmembrane helix</keyword>
<feature type="transmembrane region" description="Helical" evidence="6">
    <location>
        <begin position="279"/>
        <end position="302"/>
    </location>
</feature>
<feature type="transmembrane region" description="Helical" evidence="6">
    <location>
        <begin position="109"/>
        <end position="130"/>
    </location>
</feature>
<feature type="domain" description="ABC3 transporter permease C-terminal" evidence="7">
    <location>
        <begin position="63"/>
        <end position="171"/>
    </location>
</feature>
<keyword evidence="6" id="KW-0813">Transport</keyword>
<keyword evidence="9" id="KW-1185">Reference proteome</keyword>
<feature type="transmembrane region" description="Helical" evidence="6">
    <location>
        <begin position="611"/>
        <end position="637"/>
    </location>
</feature>
<name>A0A5D0CUF8_9BACL</name>
<evidence type="ECO:0000313" key="8">
    <source>
        <dbReference type="EMBL" id="TYA13368.1"/>
    </source>
</evidence>
<evidence type="ECO:0000313" key="9">
    <source>
        <dbReference type="Proteomes" id="UP000325218"/>
    </source>
</evidence>
<dbReference type="PANTHER" id="PTHR46795">
    <property type="entry name" value="ABC TRANSPORTER PERMEASE-RELATED-RELATED"/>
    <property type="match status" value="1"/>
</dbReference>
<feature type="transmembrane region" description="Helical" evidence="6">
    <location>
        <begin position="53"/>
        <end position="76"/>
    </location>
</feature>
<dbReference type="InterPro" id="IPR027022">
    <property type="entry name" value="ABC_permease_BceB-typ"/>
</dbReference>
<keyword evidence="3 6" id="KW-0812">Transmembrane</keyword>
<dbReference type="EMBL" id="VSDO01000002">
    <property type="protein sequence ID" value="TYA13368.1"/>
    <property type="molecule type" value="Genomic_DNA"/>
</dbReference>
<keyword evidence="2 6" id="KW-1003">Cell membrane</keyword>
<accession>A0A5D0CUF8</accession>
<evidence type="ECO:0000259" key="7">
    <source>
        <dbReference type="Pfam" id="PF02687"/>
    </source>
</evidence>
<feature type="transmembrane region" description="Helical" evidence="6">
    <location>
        <begin position="585"/>
        <end position="605"/>
    </location>
</feature>
<feature type="transmembrane region" description="Helical" evidence="6">
    <location>
        <begin position="20"/>
        <end position="41"/>
    </location>
</feature>
<comment type="subcellular location">
    <subcellularLocation>
        <location evidence="1 6">Cell membrane</location>
        <topology evidence="1 6">Multi-pass membrane protein</topology>
    </subcellularLocation>
</comment>
<feature type="transmembrane region" description="Helical" evidence="6">
    <location>
        <begin position="195"/>
        <end position="214"/>
    </location>
</feature>
<keyword evidence="5 6" id="KW-0472">Membrane</keyword>
<evidence type="ECO:0000256" key="4">
    <source>
        <dbReference type="ARBA" id="ARBA00022989"/>
    </source>
</evidence>
<dbReference type="AlphaFoldDB" id="A0A5D0CUF8"/>
<dbReference type="Proteomes" id="UP000325218">
    <property type="component" value="Unassembled WGS sequence"/>
</dbReference>
<feature type="transmembrane region" description="Helical" evidence="6">
    <location>
        <begin position="527"/>
        <end position="551"/>
    </location>
</feature>
<sequence>MTFRQLAFNHVLRKKRTYAAYFLSSTFSVMVFFVCAVFLFHPELRDRVAWQSALLVLGQAEAIMFVFCFLFVLYSVGSFLRSRKREFGVLLLHGMTVKQLRKMVFTENMLVGLGALGAGILGGLLTAKLFLMAGANLLGIEELSFHISPWSVLLTLAAFLLLFLSISSFTTMLLGSTRLIDLFQSGAKREGQPRFSKGLSLLAATLLIASYTLAVTASASTVKLRVVPVTLMTMLGTYLFFSQAGLAVIHLLKRNLARYWHRTNLILISNLSYRLKENAWMFFLVAMISTITFCAVGVFASVNRLSAEFDRDHPAEIGYVAKPGSNVSAGHLRQIREELAARGLAFHEEETDLLLAEVASTTLAGAPDQLALLSFSDYTKLVAAARMTTREEPPDAEGALVLMSSQREKLLLQEREPASYTLGAGGIRLDEEGVTQHVPISDYLTPELGDFRGGNFSGLVVSDATWEKLAPNFGRAVYTAFYTDAGLEATVDIAKNLTENGKMKYETGLDYAMAVSGTLFEVQRTTYGALLFFALLVGTVFFMSAGSFLYFRLYSDLDYDRRQYAALTKLGVTRREMERIVTAQLGLMFFLPVGVALVHSIFAFIALQSYLFIPIAWEACLILFSFCFVQGMYFYFIRARYLRNLQKGYL</sequence>
<reference evidence="8 9" key="1">
    <citation type="submission" date="2019-08" db="EMBL/GenBank/DDBJ databases">
        <title>Genome sequencing of Paenibacillus faecis DSM 23593(T).</title>
        <authorList>
            <person name="Kook J.-K."/>
            <person name="Park S.-N."/>
            <person name="Lim Y.K."/>
        </authorList>
    </citation>
    <scope>NUCLEOTIDE SEQUENCE [LARGE SCALE GENOMIC DNA]</scope>
    <source>
        <strain evidence="8 9">DSM 23593</strain>
    </source>
</reference>
<dbReference type="Pfam" id="PF02687">
    <property type="entry name" value="FtsX"/>
    <property type="match status" value="1"/>
</dbReference>
<feature type="transmembrane region" description="Helical" evidence="6">
    <location>
        <begin position="150"/>
        <end position="174"/>
    </location>
</feature>
<dbReference type="PIRSF" id="PIRSF018968">
    <property type="entry name" value="ABC_permease_BceB"/>
    <property type="match status" value="1"/>
</dbReference>
<gene>
    <name evidence="8" type="ORF">FRY98_11940</name>
</gene>
<feature type="transmembrane region" description="Helical" evidence="6">
    <location>
        <begin position="226"/>
        <end position="252"/>
    </location>
</feature>
<comment type="caution">
    <text evidence="8">The sequence shown here is derived from an EMBL/GenBank/DDBJ whole genome shotgun (WGS) entry which is preliminary data.</text>
</comment>
<dbReference type="GO" id="GO:0055085">
    <property type="term" value="P:transmembrane transport"/>
    <property type="evidence" value="ECO:0007669"/>
    <property type="project" value="UniProtKB-UniRule"/>
</dbReference>
<evidence type="ECO:0000256" key="3">
    <source>
        <dbReference type="ARBA" id="ARBA00022692"/>
    </source>
</evidence>
<comment type="similarity">
    <text evidence="6">Belongs to the ABC-4 integral membrane protein family.</text>
</comment>
<dbReference type="OrthoDB" id="1937696at2"/>